<dbReference type="PANTHER" id="PTHR43685">
    <property type="entry name" value="GLYCOSYLTRANSFERASE"/>
    <property type="match status" value="1"/>
</dbReference>
<dbReference type="Proteomes" id="UP000011991">
    <property type="component" value="Unassembled WGS sequence"/>
</dbReference>
<dbReference type="CDD" id="cd00761">
    <property type="entry name" value="Glyco_tranf_GTA_type"/>
    <property type="match status" value="1"/>
</dbReference>
<dbReference type="InterPro" id="IPR027791">
    <property type="entry name" value="Galactosyl_T_C"/>
</dbReference>
<comment type="caution">
    <text evidence="4">The sequence shown here is derived from an EMBL/GenBank/DDBJ whole genome shotgun (WGS) entry which is preliminary data.</text>
</comment>
<evidence type="ECO:0000313" key="5">
    <source>
        <dbReference type="Proteomes" id="UP000011991"/>
    </source>
</evidence>
<evidence type="ECO:0000313" key="4">
    <source>
        <dbReference type="EMBL" id="EMI15582.1"/>
    </source>
</evidence>
<evidence type="ECO:0000259" key="3">
    <source>
        <dbReference type="Pfam" id="PF02709"/>
    </source>
</evidence>
<feature type="domain" description="Glycosyltransferase 2-like" evidence="2">
    <location>
        <begin position="7"/>
        <end position="104"/>
    </location>
</feature>
<dbReference type="EMBL" id="ANOG01001066">
    <property type="protein sequence ID" value="EMI15582.1"/>
    <property type="molecule type" value="Genomic_DNA"/>
</dbReference>
<dbReference type="OrthoDB" id="9781367at2"/>
<dbReference type="PANTHER" id="PTHR43685:SF3">
    <property type="entry name" value="SLR2126 PROTEIN"/>
    <property type="match status" value="1"/>
</dbReference>
<protein>
    <submittedName>
        <fullName evidence="4">Glycosyl transferase, family 2 domain protein</fullName>
        <ecNumber evidence="4">2.-.-.-</ecNumber>
    </submittedName>
</protein>
<name>M5RJM7_9BACT</name>
<keyword evidence="5" id="KW-1185">Reference proteome</keyword>
<dbReference type="PATRIC" id="fig|1265738.3.peg.7474"/>
<dbReference type="EC" id="2.-.-.-" evidence="4"/>
<dbReference type="AlphaFoldDB" id="M5RJM7"/>
<dbReference type="GO" id="GO:0016740">
    <property type="term" value="F:transferase activity"/>
    <property type="evidence" value="ECO:0007669"/>
    <property type="project" value="UniProtKB-KW"/>
</dbReference>
<dbReference type="InterPro" id="IPR001173">
    <property type="entry name" value="Glyco_trans_2-like"/>
</dbReference>
<dbReference type="RefSeq" id="WP_008708761.1">
    <property type="nucleotide sequence ID" value="NZ_ANOG01001066.1"/>
</dbReference>
<feature type="domain" description="Galactosyltransferase C-terminal" evidence="3">
    <location>
        <begin position="141"/>
        <end position="189"/>
    </location>
</feature>
<dbReference type="InterPro" id="IPR050834">
    <property type="entry name" value="Glycosyltransf_2"/>
</dbReference>
<accession>M5RJM7</accession>
<gene>
    <name evidence="4" type="ORF">RMSM_07494</name>
</gene>
<sequence length="296" mass="33794">MNQTAFSIVIPTYERNEALAACLERLKPGGQKIAFNRYEVIVTDDGQHQNAEQMVANRFPWVRWIKGPCRGPAANRNNGAKAASGEWLVFTDDDCLPESGWLKAFHHVSCENTPLLEGRTICKEGLPSILYESPINETGGRLWSCNFAIQRSLFFKIGGFDERFPYAFSEDDEFSSRLKQHGIRSQFVKDAVVDHPPRRRPFGKAWQKRWQSQILKEKIMGKVVCGDRLMPLRVAYNRLKESCSAESISIWACLIHSAAIESYFVARNYRQWMRWADAEKAKGWELDDVAAVPSKS</sequence>
<dbReference type="Pfam" id="PF00535">
    <property type="entry name" value="Glycos_transf_2"/>
    <property type="match status" value="1"/>
</dbReference>
<dbReference type="InterPro" id="IPR029044">
    <property type="entry name" value="Nucleotide-diphossugar_trans"/>
</dbReference>
<dbReference type="Gene3D" id="3.90.550.10">
    <property type="entry name" value="Spore Coat Polysaccharide Biosynthesis Protein SpsA, Chain A"/>
    <property type="match status" value="1"/>
</dbReference>
<evidence type="ECO:0000256" key="1">
    <source>
        <dbReference type="ARBA" id="ARBA00022679"/>
    </source>
</evidence>
<dbReference type="Pfam" id="PF02709">
    <property type="entry name" value="Glyco_transf_7C"/>
    <property type="match status" value="1"/>
</dbReference>
<dbReference type="SUPFAM" id="SSF53448">
    <property type="entry name" value="Nucleotide-diphospho-sugar transferases"/>
    <property type="match status" value="1"/>
</dbReference>
<keyword evidence="1 4" id="KW-0808">Transferase</keyword>
<reference evidence="4 5" key="1">
    <citation type="journal article" date="2013" name="Mar. Genomics">
        <title>Expression of sulfatases in Rhodopirellula baltica and the diversity of sulfatases in the genus Rhodopirellula.</title>
        <authorList>
            <person name="Wegner C.E."/>
            <person name="Richter-Heitmann T."/>
            <person name="Klindworth A."/>
            <person name="Klockow C."/>
            <person name="Richter M."/>
            <person name="Achstetter T."/>
            <person name="Glockner F.O."/>
            <person name="Harder J."/>
        </authorList>
    </citation>
    <scope>NUCLEOTIDE SEQUENCE [LARGE SCALE GENOMIC DNA]</scope>
    <source>
        <strain evidence="4 5">SM1</strain>
    </source>
</reference>
<evidence type="ECO:0000259" key="2">
    <source>
        <dbReference type="Pfam" id="PF00535"/>
    </source>
</evidence>
<organism evidence="4 5">
    <name type="scientific">Rhodopirellula maiorica SM1</name>
    <dbReference type="NCBI Taxonomy" id="1265738"/>
    <lineage>
        <taxon>Bacteria</taxon>
        <taxon>Pseudomonadati</taxon>
        <taxon>Planctomycetota</taxon>
        <taxon>Planctomycetia</taxon>
        <taxon>Pirellulales</taxon>
        <taxon>Pirellulaceae</taxon>
        <taxon>Novipirellula</taxon>
    </lineage>
</organism>
<proteinExistence type="predicted"/>